<evidence type="ECO:0000313" key="2">
    <source>
        <dbReference type="EMBL" id="VDP06275.1"/>
    </source>
</evidence>
<proteinExistence type="predicted"/>
<dbReference type="Proteomes" id="UP000050761">
    <property type="component" value="Unassembled WGS sequence"/>
</dbReference>
<gene>
    <name evidence="2" type="ORF">HPBE_LOCUS16539</name>
</gene>
<feature type="region of interest" description="Disordered" evidence="1">
    <location>
        <begin position="146"/>
        <end position="171"/>
    </location>
</feature>
<reference evidence="4" key="2">
    <citation type="submission" date="2019-09" db="UniProtKB">
        <authorList>
            <consortium name="WormBaseParasite"/>
        </authorList>
    </citation>
    <scope>IDENTIFICATION</scope>
</reference>
<sequence length="171" mass="19514">MGSALLNNVHRKDLVIRQVGNKDVDKQTVLSLSGRARYHNAAFDALVTGEVFLRLAYLYGERLYRCSPPLEKPISIGIIDSKCCNMVIAELIWVDFLCELLYLLELFKSEEPIFVSHSLCPYTCVAVYFANIGRQALLGQENSKKNRNYLTPQTPRNFPMDLTQQNENHVM</sequence>
<dbReference type="WBParaSite" id="HPBE_0001654001-mRNA-1">
    <property type="protein sequence ID" value="HPBE_0001654001-mRNA-1"/>
    <property type="gene ID" value="HPBE_0001654001"/>
</dbReference>
<keyword evidence="3" id="KW-1185">Reference proteome</keyword>
<protein>
    <submittedName>
        <fullName evidence="4">Protein-serine/threonine phosphatase</fullName>
    </submittedName>
</protein>
<dbReference type="OrthoDB" id="414075at2759"/>
<dbReference type="EMBL" id="UZAH01029475">
    <property type="protein sequence ID" value="VDP06275.1"/>
    <property type="molecule type" value="Genomic_DNA"/>
</dbReference>
<evidence type="ECO:0000313" key="4">
    <source>
        <dbReference type="WBParaSite" id="HPBE_0001654001-mRNA-1"/>
    </source>
</evidence>
<reference evidence="2 3" key="1">
    <citation type="submission" date="2018-11" db="EMBL/GenBank/DDBJ databases">
        <authorList>
            <consortium name="Pathogen Informatics"/>
        </authorList>
    </citation>
    <scope>NUCLEOTIDE SEQUENCE [LARGE SCALE GENOMIC DNA]</scope>
</reference>
<feature type="compositionally biased region" description="Polar residues" evidence="1">
    <location>
        <begin position="148"/>
        <end position="171"/>
    </location>
</feature>
<accession>A0A183G4R9</accession>
<dbReference type="AlphaFoldDB" id="A0A183G4R9"/>
<organism evidence="3 4">
    <name type="scientific">Heligmosomoides polygyrus</name>
    <name type="common">Parasitic roundworm</name>
    <dbReference type="NCBI Taxonomy" id="6339"/>
    <lineage>
        <taxon>Eukaryota</taxon>
        <taxon>Metazoa</taxon>
        <taxon>Ecdysozoa</taxon>
        <taxon>Nematoda</taxon>
        <taxon>Chromadorea</taxon>
        <taxon>Rhabditida</taxon>
        <taxon>Rhabditina</taxon>
        <taxon>Rhabditomorpha</taxon>
        <taxon>Strongyloidea</taxon>
        <taxon>Heligmosomidae</taxon>
        <taxon>Heligmosomoides</taxon>
    </lineage>
</organism>
<evidence type="ECO:0000256" key="1">
    <source>
        <dbReference type="SAM" id="MobiDB-lite"/>
    </source>
</evidence>
<evidence type="ECO:0000313" key="3">
    <source>
        <dbReference type="Proteomes" id="UP000050761"/>
    </source>
</evidence>
<name>A0A183G4R9_HELPZ</name>
<accession>A0A3P8BHU4</accession>